<protein>
    <submittedName>
        <fullName evidence="2">Uncharacterized protein</fullName>
    </submittedName>
</protein>
<feature type="region of interest" description="Disordered" evidence="1">
    <location>
        <begin position="16"/>
        <end position="40"/>
    </location>
</feature>
<comment type="caution">
    <text evidence="2">The sequence shown here is derived from an EMBL/GenBank/DDBJ whole genome shotgun (WGS) entry which is preliminary data.</text>
</comment>
<evidence type="ECO:0000313" key="2">
    <source>
        <dbReference type="EMBL" id="KAA1118722.1"/>
    </source>
</evidence>
<feature type="compositionally biased region" description="Low complexity" evidence="1">
    <location>
        <begin position="30"/>
        <end position="40"/>
    </location>
</feature>
<reference evidence="2 3" key="1">
    <citation type="submission" date="2019-05" db="EMBL/GenBank/DDBJ databases">
        <title>Emergence of the Ug99 lineage of the wheat stem rust pathogen through somatic hybridization.</title>
        <authorList>
            <person name="Li F."/>
            <person name="Upadhyaya N.M."/>
            <person name="Sperschneider J."/>
            <person name="Matny O."/>
            <person name="Nguyen-Phuc H."/>
            <person name="Mago R."/>
            <person name="Raley C."/>
            <person name="Miller M.E."/>
            <person name="Silverstein K.A.T."/>
            <person name="Henningsen E."/>
            <person name="Hirsch C.D."/>
            <person name="Visser B."/>
            <person name="Pretorius Z.A."/>
            <person name="Steffenson B.J."/>
            <person name="Schwessinger B."/>
            <person name="Dodds P.N."/>
            <person name="Figueroa M."/>
        </authorList>
    </citation>
    <scope>NUCLEOTIDE SEQUENCE [LARGE SCALE GENOMIC DNA]</scope>
    <source>
        <strain evidence="2">21-0</strain>
    </source>
</reference>
<evidence type="ECO:0000313" key="3">
    <source>
        <dbReference type="Proteomes" id="UP000324748"/>
    </source>
</evidence>
<accession>A0A5B0QZI7</accession>
<dbReference type="Proteomes" id="UP000324748">
    <property type="component" value="Unassembled WGS sequence"/>
</dbReference>
<name>A0A5B0QZI7_PUCGR</name>
<dbReference type="AlphaFoldDB" id="A0A5B0QZI7"/>
<proteinExistence type="predicted"/>
<evidence type="ECO:0000256" key="1">
    <source>
        <dbReference type="SAM" id="MobiDB-lite"/>
    </source>
</evidence>
<dbReference type="EMBL" id="VSWC01000001">
    <property type="protein sequence ID" value="KAA1118722.1"/>
    <property type="molecule type" value="Genomic_DNA"/>
</dbReference>
<keyword evidence="3" id="KW-1185">Reference proteome</keyword>
<sequence length="64" mass="6903">MAFVLGFYALSQIVTGSDRPQDSGLASRGSSSSSTPSTPQQFDFWTILDWSSILLRRSEGSKGS</sequence>
<organism evidence="2 3">
    <name type="scientific">Puccinia graminis f. sp. tritici</name>
    <dbReference type="NCBI Taxonomy" id="56615"/>
    <lineage>
        <taxon>Eukaryota</taxon>
        <taxon>Fungi</taxon>
        <taxon>Dikarya</taxon>
        <taxon>Basidiomycota</taxon>
        <taxon>Pucciniomycotina</taxon>
        <taxon>Pucciniomycetes</taxon>
        <taxon>Pucciniales</taxon>
        <taxon>Pucciniaceae</taxon>
        <taxon>Puccinia</taxon>
    </lineage>
</organism>
<gene>
    <name evidence="2" type="ORF">PGT21_003530</name>
</gene>